<dbReference type="VEuPathDB" id="FungiDB:PAAG_12025"/>
<dbReference type="GeneID" id="9096036"/>
<dbReference type="AlphaFoldDB" id="A0A0A2VK43"/>
<name>A0A0A2VK43_PARBA</name>
<dbReference type="KEGG" id="pbl:PAAG_12025"/>
<sequence length="96" mass="10712">MDAPGYMSPDGTGFGDSKTGRHEVQIWANMLDTEMHSLYLAMDVHAMKVQLEYAPDTTMNPDHDCKITTSVNQAKEREPVDLVRSGSNQLRVRIGC</sequence>
<gene>
    <name evidence="1" type="ORF">PAAG_12025</name>
</gene>
<keyword evidence="2" id="KW-1185">Reference proteome</keyword>
<accession>A0A0A2VK43</accession>
<evidence type="ECO:0000313" key="2">
    <source>
        <dbReference type="Proteomes" id="UP000002059"/>
    </source>
</evidence>
<protein>
    <submittedName>
        <fullName evidence="1">Uncharacterized protein</fullName>
    </submittedName>
</protein>
<dbReference type="EMBL" id="KN294005">
    <property type="protein sequence ID" value="KGQ01254.1"/>
    <property type="molecule type" value="Genomic_DNA"/>
</dbReference>
<dbReference type="Proteomes" id="UP000002059">
    <property type="component" value="Partially assembled WGS sequence"/>
</dbReference>
<proteinExistence type="predicted"/>
<organism evidence="1 2">
    <name type="scientific">Paracoccidioides lutzii (strain ATCC MYA-826 / Pb01)</name>
    <name type="common">Paracoccidioides brasiliensis</name>
    <dbReference type="NCBI Taxonomy" id="502779"/>
    <lineage>
        <taxon>Eukaryota</taxon>
        <taxon>Fungi</taxon>
        <taxon>Dikarya</taxon>
        <taxon>Ascomycota</taxon>
        <taxon>Pezizomycotina</taxon>
        <taxon>Eurotiomycetes</taxon>
        <taxon>Eurotiomycetidae</taxon>
        <taxon>Onygenales</taxon>
        <taxon>Ajellomycetaceae</taxon>
        <taxon>Paracoccidioides</taxon>
    </lineage>
</organism>
<evidence type="ECO:0000313" key="1">
    <source>
        <dbReference type="EMBL" id="KGQ01254.1"/>
    </source>
</evidence>
<dbReference type="RefSeq" id="XP_015702795.1">
    <property type="nucleotide sequence ID" value="XM_015847570.1"/>
</dbReference>
<dbReference type="HOGENOM" id="CLU_2360289_0_0_1"/>
<reference evidence="1 2" key="1">
    <citation type="journal article" date="2011" name="PLoS Genet.">
        <title>Comparative genomic analysis of human fungal pathogens causing paracoccidioidomycosis.</title>
        <authorList>
            <person name="Desjardins C.A."/>
            <person name="Champion M.D."/>
            <person name="Holder J.W."/>
            <person name="Muszewska A."/>
            <person name="Goldberg J."/>
            <person name="Bailao A.M."/>
            <person name="Brigido M.M."/>
            <person name="Ferreira M.E."/>
            <person name="Garcia A.M."/>
            <person name="Grynberg M."/>
            <person name="Gujja S."/>
            <person name="Heiman D.I."/>
            <person name="Henn M.R."/>
            <person name="Kodira C.D."/>
            <person name="Leon-Narvaez H."/>
            <person name="Longo L.V."/>
            <person name="Ma L.J."/>
            <person name="Malavazi I."/>
            <person name="Matsuo A.L."/>
            <person name="Morais F.V."/>
            <person name="Pereira M."/>
            <person name="Rodriguez-Brito S."/>
            <person name="Sakthikumar S."/>
            <person name="Salem-Izacc S.M."/>
            <person name="Sykes S.M."/>
            <person name="Teixeira M.M."/>
            <person name="Vallejo M.C."/>
            <person name="Walter M.E."/>
            <person name="Yandava C."/>
            <person name="Young S."/>
            <person name="Zeng Q."/>
            <person name="Zucker J."/>
            <person name="Felipe M.S."/>
            <person name="Goldman G.H."/>
            <person name="Haas B.J."/>
            <person name="McEwen J.G."/>
            <person name="Nino-Vega G."/>
            <person name="Puccia R."/>
            <person name="San-Blas G."/>
            <person name="Soares C.M."/>
            <person name="Birren B.W."/>
            <person name="Cuomo C.A."/>
        </authorList>
    </citation>
    <scope>NUCLEOTIDE SEQUENCE [LARGE SCALE GENOMIC DNA]</scope>
    <source>
        <strain evidence="2">ATCC MYA-826 / Pb01</strain>
    </source>
</reference>